<evidence type="ECO:0000256" key="1">
    <source>
        <dbReference type="SAM" id="Coils"/>
    </source>
</evidence>
<feature type="coiled-coil region" evidence="1">
    <location>
        <begin position="67"/>
        <end position="101"/>
    </location>
</feature>
<keyword evidence="2" id="KW-0472">Membrane</keyword>
<evidence type="ECO:0000313" key="3">
    <source>
        <dbReference type="EMBL" id="CAE2222677.1"/>
    </source>
</evidence>
<evidence type="ECO:0000256" key="2">
    <source>
        <dbReference type="SAM" id="Phobius"/>
    </source>
</evidence>
<protein>
    <submittedName>
        <fullName evidence="3">Uncharacterized protein</fullName>
    </submittedName>
</protein>
<keyword evidence="2" id="KW-1133">Transmembrane helix</keyword>
<organism evidence="3">
    <name type="scientific">Vannella robusta</name>
    <dbReference type="NCBI Taxonomy" id="1487602"/>
    <lineage>
        <taxon>Eukaryota</taxon>
        <taxon>Amoebozoa</taxon>
        <taxon>Discosea</taxon>
        <taxon>Flabellinia</taxon>
        <taxon>Vannellidae</taxon>
        <taxon>Vannella</taxon>
    </lineage>
</organism>
<keyword evidence="2" id="KW-0812">Transmembrane</keyword>
<accession>A0A7S4I9G0</accession>
<gene>
    <name evidence="3" type="ORF">VSP0166_LOCUS9784</name>
</gene>
<reference evidence="3" key="1">
    <citation type="submission" date="2021-01" db="EMBL/GenBank/DDBJ databases">
        <authorList>
            <person name="Corre E."/>
            <person name="Pelletier E."/>
            <person name="Niang G."/>
            <person name="Scheremetjew M."/>
            <person name="Finn R."/>
            <person name="Kale V."/>
            <person name="Holt S."/>
            <person name="Cochrane G."/>
            <person name="Meng A."/>
            <person name="Brown T."/>
            <person name="Cohen L."/>
        </authorList>
    </citation>
    <scope>NUCLEOTIDE SEQUENCE</scope>
    <source>
        <strain evidence="3">DIVA3 518/3/11/1/6</strain>
    </source>
</reference>
<feature type="transmembrane region" description="Helical" evidence="2">
    <location>
        <begin position="20"/>
        <end position="40"/>
    </location>
</feature>
<dbReference type="AlphaFoldDB" id="A0A7S4I9G0"/>
<dbReference type="EMBL" id="HBKP01013742">
    <property type="protein sequence ID" value="CAE2222677.1"/>
    <property type="molecule type" value="Transcribed_RNA"/>
</dbReference>
<name>A0A7S4I9G0_9EUKA</name>
<sequence>MNTFYKEERSRLTPRQWQCAGVLGGVCLFMLIFMFLPAIFGGGPRITMAPTSKVQKVVAENKANSIVSSLKNRRDLVKDKIARQQKENDRLIDQLVDLRAKNEDVHACSERYNVLTECFQKVKPLMDANIWLTKQIANYKTVEP</sequence>
<proteinExistence type="predicted"/>
<keyword evidence="1" id="KW-0175">Coiled coil</keyword>